<name>A0AAV7TWR1_PLEWA</name>
<dbReference type="InterPro" id="IPR020450">
    <property type="entry name" value="IL-16"/>
</dbReference>
<dbReference type="PROSITE" id="PS50106">
    <property type="entry name" value="PDZ"/>
    <property type="match status" value="4"/>
</dbReference>
<evidence type="ECO:0000256" key="1">
    <source>
        <dbReference type="ARBA" id="ARBA00004123"/>
    </source>
</evidence>
<reference evidence="15" key="1">
    <citation type="journal article" date="2022" name="bioRxiv">
        <title>Sequencing and chromosome-scale assembly of the giantPleurodeles waltlgenome.</title>
        <authorList>
            <person name="Brown T."/>
            <person name="Elewa A."/>
            <person name="Iarovenko S."/>
            <person name="Subramanian E."/>
            <person name="Araus A.J."/>
            <person name="Petzold A."/>
            <person name="Susuki M."/>
            <person name="Suzuki K.-i.T."/>
            <person name="Hayashi T."/>
            <person name="Toyoda A."/>
            <person name="Oliveira C."/>
            <person name="Osipova E."/>
            <person name="Leigh N.D."/>
            <person name="Simon A."/>
            <person name="Yun M.H."/>
        </authorList>
    </citation>
    <scope>NUCLEOTIDE SEQUENCE</scope>
    <source>
        <strain evidence="15">20211129_DDA</strain>
        <tissue evidence="15">Liver</tissue>
    </source>
</reference>
<feature type="domain" description="PDZ" evidence="14">
    <location>
        <begin position="215"/>
        <end position="301"/>
    </location>
</feature>
<keyword evidence="3 12" id="KW-0145">Chemotaxis</keyword>
<proteinExistence type="predicted"/>
<dbReference type="PANTHER" id="PTHR48484:SF2">
    <property type="entry name" value="PRO-INTERLEUKIN-16"/>
    <property type="match status" value="1"/>
</dbReference>
<dbReference type="Pfam" id="PF00595">
    <property type="entry name" value="PDZ"/>
    <property type="match status" value="4"/>
</dbReference>
<dbReference type="CDD" id="cd06762">
    <property type="entry name" value="PDZ6_PDZD2-PDZ3_hPro-IL-16-like"/>
    <property type="match status" value="1"/>
</dbReference>
<keyword evidence="16" id="KW-1185">Reference proteome</keyword>
<evidence type="ECO:0000313" key="15">
    <source>
        <dbReference type="EMBL" id="KAJ1180264.1"/>
    </source>
</evidence>
<evidence type="ECO:0000256" key="9">
    <source>
        <dbReference type="ARBA" id="ARBA00023163"/>
    </source>
</evidence>
<feature type="compositionally biased region" description="Polar residues" evidence="13">
    <location>
        <begin position="821"/>
        <end position="845"/>
    </location>
</feature>
<evidence type="ECO:0000256" key="7">
    <source>
        <dbReference type="ARBA" id="ARBA00022737"/>
    </source>
</evidence>
<comment type="subcellular location">
    <subcellularLocation>
        <location evidence="12">Cytoplasm</location>
    </subcellularLocation>
    <subcellularLocation>
        <location evidence="1 12">Nucleus</location>
    </subcellularLocation>
    <subcellularLocation>
        <location evidence="12">Secreted</location>
    </subcellularLocation>
</comment>
<keyword evidence="5 12" id="KW-0964">Secreted</keyword>
<dbReference type="GO" id="GO:0005737">
    <property type="term" value="C:cytoplasm"/>
    <property type="evidence" value="ECO:0007669"/>
    <property type="project" value="UniProtKB-SubCell"/>
</dbReference>
<comment type="caution">
    <text evidence="15">The sequence shown here is derived from an EMBL/GenBank/DDBJ whole genome shotgun (WGS) entry which is preliminary data.</text>
</comment>
<keyword evidence="4 12" id="KW-0202">Cytokine</keyword>
<feature type="compositionally biased region" description="Polar residues" evidence="13">
    <location>
        <begin position="887"/>
        <end position="903"/>
    </location>
</feature>
<dbReference type="EMBL" id="JANPWB010000006">
    <property type="protein sequence ID" value="KAJ1180264.1"/>
    <property type="molecule type" value="Genomic_DNA"/>
</dbReference>
<evidence type="ECO:0000259" key="14">
    <source>
        <dbReference type="PROSITE" id="PS50106"/>
    </source>
</evidence>
<dbReference type="PRINTS" id="PR01931">
    <property type="entry name" value="INTRLEUKIN16"/>
</dbReference>
<feature type="compositionally biased region" description="Basic and acidic residues" evidence="13">
    <location>
        <begin position="1053"/>
        <end position="1065"/>
    </location>
</feature>
<dbReference type="GO" id="GO:0005634">
    <property type="term" value="C:nucleus"/>
    <property type="evidence" value="ECO:0007669"/>
    <property type="project" value="UniProtKB-SubCell"/>
</dbReference>
<evidence type="ECO:0000256" key="8">
    <source>
        <dbReference type="ARBA" id="ARBA00023015"/>
    </source>
</evidence>
<evidence type="ECO:0000256" key="2">
    <source>
        <dbReference type="ARBA" id="ARBA00022490"/>
    </source>
</evidence>
<dbReference type="Gene3D" id="2.30.42.10">
    <property type="match status" value="4"/>
</dbReference>
<dbReference type="FunFam" id="2.30.42.10:FF:000127">
    <property type="entry name" value="Pro-interleukin-16"/>
    <property type="match status" value="1"/>
</dbReference>
<dbReference type="InterPro" id="IPR055287">
    <property type="entry name" value="IL-16-like"/>
</dbReference>
<protein>
    <recommendedName>
        <fullName evidence="12">Pro-interleukin-16</fullName>
    </recommendedName>
    <component>
        <recommendedName>
            <fullName evidence="12">Interleukin-16</fullName>
            <shortName evidence="12">IL-16</shortName>
        </recommendedName>
        <alternativeName>
            <fullName evidence="12">Lymphocyte chemoattractant factor</fullName>
            <shortName evidence="12">LCF</shortName>
        </alternativeName>
    </component>
</protein>
<feature type="domain" description="PDZ" evidence="14">
    <location>
        <begin position="354"/>
        <end position="424"/>
    </location>
</feature>
<dbReference type="GO" id="GO:0005615">
    <property type="term" value="C:extracellular space"/>
    <property type="evidence" value="ECO:0007669"/>
    <property type="project" value="UniProtKB-KW"/>
</dbReference>
<dbReference type="InterPro" id="IPR036034">
    <property type="entry name" value="PDZ_sf"/>
</dbReference>
<evidence type="ECO:0000313" key="16">
    <source>
        <dbReference type="Proteomes" id="UP001066276"/>
    </source>
</evidence>
<keyword evidence="6" id="KW-0597">Phosphoprotein</keyword>
<dbReference type="InterPro" id="IPR001478">
    <property type="entry name" value="PDZ"/>
</dbReference>
<accession>A0AAV7TWR1</accession>
<organism evidence="15 16">
    <name type="scientific">Pleurodeles waltl</name>
    <name type="common">Iberian ribbed newt</name>
    <dbReference type="NCBI Taxonomy" id="8319"/>
    <lineage>
        <taxon>Eukaryota</taxon>
        <taxon>Metazoa</taxon>
        <taxon>Chordata</taxon>
        <taxon>Craniata</taxon>
        <taxon>Vertebrata</taxon>
        <taxon>Euteleostomi</taxon>
        <taxon>Amphibia</taxon>
        <taxon>Batrachia</taxon>
        <taxon>Caudata</taxon>
        <taxon>Salamandroidea</taxon>
        <taxon>Salamandridae</taxon>
        <taxon>Pleurodelinae</taxon>
        <taxon>Pleurodeles</taxon>
    </lineage>
</organism>
<feature type="compositionally biased region" description="Low complexity" evidence="13">
    <location>
        <begin position="1066"/>
        <end position="1079"/>
    </location>
</feature>
<evidence type="ECO:0000256" key="11">
    <source>
        <dbReference type="ARBA" id="ARBA00024706"/>
    </source>
</evidence>
<dbReference type="SMART" id="SM00228">
    <property type="entry name" value="PDZ"/>
    <property type="match status" value="4"/>
</dbReference>
<feature type="region of interest" description="Disordered" evidence="13">
    <location>
        <begin position="1"/>
        <end position="69"/>
    </location>
</feature>
<feature type="region of interest" description="Disordered" evidence="13">
    <location>
        <begin position="1202"/>
        <end position="1227"/>
    </location>
</feature>
<dbReference type="GO" id="GO:0030595">
    <property type="term" value="P:leukocyte chemotaxis"/>
    <property type="evidence" value="ECO:0007669"/>
    <property type="project" value="TreeGrafter"/>
</dbReference>
<dbReference type="GO" id="GO:0005125">
    <property type="term" value="F:cytokine activity"/>
    <property type="evidence" value="ECO:0007669"/>
    <property type="project" value="UniProtKB-KW"/>
</dbReference>
<keyword evidence="9" id="KW-0804">Transcription</keyword>
<feature type="compositionally biased region" description="Low complexity" evidence="13">
    <location>
        <begin position="1211"/>
        <end position="1221"/>
    </location>
</feature>
<dbReference type="FunFam" id="2.30.42.10:FF:000147">
    <property type="entry name" value="Pro-interleukin-16"/>
    <property type="match status" value="1"/>
</dbReference>
<keyword evidence="10 12" id="KW-0539">Nucleus</keyword>
<feature type="compositionally biased region" description="Basic and acidic residues" evidence="13">
    <location>
        <begin position="105"/>
        <end position="115"/>
    </location>
</feature>
<keyword evidence="8" id="KW-0805">Transcription regulation</keyword>
<feature type="domain" description="PDZ" evidence="14">
    <location>
        <begin position="1231"/>
        <end position="1301"/>
    </location>
</feature>
<dbReference type="CDD" id="cd06759">
    <property type="entry name" value="PDZ3_PDZD2-PDZ1_hPro-IL-16-like"/>
    <property type="match status" value="1"/>
</dbReference>
<feature type="region of interest" description="Disordered" evidence="13">
    <location>
        <begin position="1000"/>
        <end position="1038"/>
    </location>
</feature>
<feature type="region of interest" description="Disordered" evidence="13">
    <location>
        <begin position="654"/>
        <end position="690"/>
    </location>
</feature>
<feature type="domain" description="PDZ" evidence="14">
    <location>
        <begin position="1112"/>
        <end position="1184"/>
    </location>
</feature>
<feature type="region of interest" description="Disordered" evidence="13">
    <location>
        <begin position="1053"/>
        <end position="1079"/>
    </location>
</feature>
<feature type="compositionally biased region" description="Basic residues" evidence="13">
    <location>
        <begin position="9"/>
        <end position="19"/>
    </location>
</feature>
<comment type="subunit">
    <text evidence="12">Homotetramer.</text>
</comment>
<dbReference type="CDD" id="cd06760">
    <property type="entry name" value="PDZ4_PDZD2-PDZ2_hPro-IL-16-like"/>
    <property type="match status" value="1"/>
</dbReference>
<evidence type="ECO:0000256" key="13">
    <source>
        <dbReference type="SAM" id="MobiDB-lite"/>
    </source>
</evidence>
<evidence type="ECO:0000256" key="10">
    <source>
        <dbReference type="ARBA" id="ARBA00023242"/>
    </source>
</evidence>
<dbReference type="GO" id="GO:0042609">
    <property type="term" value="F:CD4 receptor binding"/>
    <property type="evidence" value="ECO:0007669"/>
    <property type="project" value="TreeGrafter"/>
</dbReference>
<comment type="function">
    <text evidence="11 12">Interleukin-16 stimulates a migratory response in CD4+ lymphocytes, monocytes, and eosinophils. Primes CD4+ T-cells for IL-2 and IL-15 responsiveness. Also induces T-lymphocyte expression of interleukin 2 receptor. Ligand for CD4.</text>
</comment>
<evidence type="ECO:0000256" key="6">
    <source>
        <dbReference type="ARBA" id="ARBA00022553"/>
    </source>
</evidence>
<feature type="region of interest" description="Disordered" evidence="13">
    <location>
        <begin position="887"/>
        <end position="939"/>
    </location>
</feature>
<dbReference type="FunFam" id="2.30.42.10:FF:000102">
    <property type="entry name" value="Putative pro-interleukin-16"/>
    <property type="match status" value="1"/>
</dbReference>
<evidence type="ECO:0000256" key="12">
    <source>
        <dbReference type="RuleBase" id="RU363135"/>
    </source>
</evidence>
<dbReference type="Proteomes" id="UP001066276">
    <property type="component" value="Chromosome 3_2"/>
</dbReference>
<evidence type="ECO:0000256" key="4">
    <source>
        <dbReference type="ARBA" id="ARBA00022514"/>
    </source>
</evidence>
<dbReference type="FunFam" id="2.30.42.10:FF:000122">
    <property type="entry name" value="Pro-interleukin-16"/>
    <property type="match status" value="1"/>
</dbReference>
<gene>
    <name evidence="12" type="primary">IL16</name>
    <name evidence="15" type="ORF">NDU88_005486</name>
</gene>
<feature type="compositionally biased region" description="Low complexity" evidence="13">
    <location>
        <begin position="915"/>
        <end position="932"/>
    </location>
</feature>
<feature type="region of interest" description="Disordered" evidence="13">
    <location>
        <begin position="84"/>
        <end position="118"/>
    </location>
</feature>
<evidence type="ECO:0000256" key="5">
    <source>
        <dbReference type="ARBA" id="ARBA00022525"/>
    </source>
</evidence>
<dbReference type="CDD" id="cd06763">
    <property type="entry name" value="PDZ7_PDZD2-PDZ4_hPro-IL-16-like"/>
    <property type="match status" value="1"/>
</dbReference>
<feature type="region of interest" description="Disordered" evidence="13">
    <location>
        <begin position="805"/>
        <end position="874"/>
    </location>
</feature>
<dbReference type="GO" id="GO:0050930">
    <property type="term" value="P:induction of positive chemotaxis"/>
    <property type="evidence" value="ECO:0007669"/>
    <property type="project" value="InterPro"/>
</dbReference>
<dbReference type="PANTHER" id="PTHR48484">
    <property type="entry name" value="PRO-INTERLEUKIN-16"/>
    <property type="match status" value="1"/>
</dbReference>
<evidence type="ECO:0000256" key="3">
    <source>
        <dbReference type="ARBA" id="ARBA00022500"/>
    </source>
</evidence>
<dbReference type="SUPFAM" id="SSF50156">
    <property type="entry name" value="PDZ domain-like"/>
    <property type="match status" value="4"/>
</dbReference>
<keyword evidence="2 12" id="KW-0963">Cytoplasm</keyword>
<sequence length="1329" mass="143983">MERQNSAGKKNRKSKKFRSISRSLMLCNSKTSDDGSGTEEKYLDPMETSIDGIEEKSSHGPQAPLALVPDGLVSQVSTIASAALPQNTSGDNGAHSRNPASLKDPTPEPSKERPTKLPLKSCSYVHTKAFSQRTHSISTSVKPYWIGEIDPSVIKRASVGKDRQRQCLYSTRKSQSQQLDYPVGGVQGVLRPLRSLSTAQLMNVSSGSQASVISNIVLMKGQGKGLGFSIVGGKDSIYGPIGIYVKTIFPGGAAAADGRLQEGDEILELNGESMNGLTHYDALQKFKQVKKGLLMLTVRTGLGTPHCASGYLSSQLCRSLSSNSCAMKENCPLKSDTSPCVLNAINPNDRVLMEVTLNKEPGVGLGIGLCSVPHCPGVCGIFIHTLSPGSVAHIDGRLRCGDEIVEINDTATLNISINEVYAILSHCSPGPVQIIISRHPDPQVSEKQLKEAVAHAVESSKLLRDRNQWSMDGVMRLEPCWHGQYQCENCIEKSVAYLSPPRRAQRAMTRSSSDSSYSTRSYCGNSSANSDLKARVHSVDVPINRQPSEICSSRVSSENPSPISIEVCHLPQSMKKMHGHGDIVIKKPKAAKPKPPPRKYFKQDSVENGVCDTKRVKEDLPVQGHKCHSVSIQEAGNLLLKGNGPAISHSASAPCSFASVGDQPSAASADRSPQDETADSGKYLSSTQRPLLRRQARVEHSFEATTEDPWVRISDCIKSLFNPAADEDTNPLDMESNLSMNDEDTSPLCSDAALDKFEMEACKVEEMTVAKKGPPVAPKPTWFRQSLRGSRNGISDLVPICDRTVAGQPKTPIREREPNLRNATTRTSSIKQKISSFETFSTSQLPEKGTRTPPPKPTMQTTDQNPSRDAEAPSSIGVHLSQDLMRNTEPQNTDTSTVKSSDFMNFDTGESELTSNSSPARRYSARRSSSASNEQATDSLCTQSSELLVIKAPSQRTRSFPLTANQSSELMKTEEHCNKIYSITNQVSVALMKSLLSLPQSPVPHGSNPWSTHSESSDSFTEDEDTSPSFTSDSLHSDTGFSVNLSELREYKVGPKEDENAENKQEQYISQSSASSGQSVISLLPPEELGTLIEEVNALDEDTLKQFDDIHVVILHKEEGAGLGFSLAGGVDLENKSITVHRVFPAGLASLEGTIQKGDEVLSINGRSLKGATHSDASGILRQARHPKPAVIVVKKLKEEERTMTCNDSVPSPTTQTPTGPEQEESSCTITVTLEKTLAGLGFSLEGGKGSIHGDKPLVIKRIFKGGDVEQTLLQPGDEILQVHTHAMHGLTRYEAWNVIKALPDGPVQAIFKRKSTTFAKETSAVAEE</sequence>
<keyword evidence="7" id="KW-0677">Repeat</keyword>